<accession>A0A0C3G2J3</accession>
<feature type="compositionally biased region" description="Basic and acidic residues" evidence="1">
    <location>
        <begin position="427"/>
        <end position="440"/>
    </location>
</feature>
<feature type="compositionally biased region" description="Basic and acidic residues" evidence="1">
    <location>
        <begin position="311"/>
        <end position="373"/>
    </location>
</feature>
<feature type="compositionally biased region" description="Polar residues" evidence="1">
    <location>
        <begin position="560"/>
        <end position="576"/>
    </location>
</feature>
<gene>
    <name evidence="2" type="ORF">PILCRDRAFT_817638</name>
</gene>
<feature type="region of interest" description="Disordered" evidence="1">
    <location>
        <begin position="311"/>
        <end position="602"/>
    </location>
</feature>
<dbReference type="Proteomes" id="UP000054166">
    <property type="component" value="Unassembled WGS sequence"/>
</dbReference>
<protein>
    <submittedName>
        <fullName evidence="2">Uncharacterized protein</fullName>
    </submittedName>
</protein>
<feature type="compositionally biased region" description="Low complexity" evidence="1">
    <location>
        <begin position="490"/>
        <end position="502"/>
    </location>
</feature>
<reference evidence="2 3" key="1">
    <citation type="submission" date="2014-04" db="EMBL/GenBank/DDBJ databases">
        <authorList>
            <consortium name="DOE Joint Genome Institute"/>
            <person name="Kuo A."/>
            <person name="Tarkka M."/>
            <person name="Buscot F."/>
            <person name="Kohler A."/>
            <person name="Nagy L.G."/>
            <person name="Floudas D."/>
            <person name="Copeland A."/>
            <person name="Barry K.W."/>
            <person name="Cichocki N."/>
            <person name="Veneault-Fourrey C."/>
            <person name="LaButti K."/>
            <person name="Lindquist E.A."/>
            <person name="Lipzen A."/>
            <person name="Lundell T."/>
            <person name="Morin E."/>
            <person name="Murat C."/>
            <person name="Sun H."/>
            <person name="Tunlid A."/>
            <person name="Henrissat B."/>
            <person name="Grigoriev I.V."/>
            <person name="Hibbett D.S."/>
            <person name="Martin F."/>
            <person name="Nordberg H.P."/>
            <person name="Cantor M.N."/>
            <person name="Hua S.X."/>
        </authorList>
    </citation>
    <scope>NUCLEOTIDE SEQUENCE [LARGE SCALE GENOMIC DNA]</scope>
    <source>
        <strain evidence="2 3">F 1598</strain>
    </source>
</reference>
<proteinExistence type="predicted"/>
<dbReference type="AlphaFoldDB" id="A0A0C3G2J3"/>
<sequence length="616" mass="68596">MTTRTPTRSIPTPIKSVPSSAPYEAMAISQQTHIDDLVQKNRTLDHVAKKLKDELILEQTRSKEAAKAIKSQWQAESAEWREGCDSLQACHRIAHLRTLVELDKERLAVVKEKDVARQERVARLQRDYRITMFQVRESELEGAIEELADEIAAMKAKAEEDTNALVMQYQDAAEKLRMKCAQFAAEAVENAKELAVAQKDKDKAEAKFSKLREEHAELTASSASAAAKLERTTLQRDGAQSEIVELERLNDELKRNNTELKRQMDKWQNLETKGGAEVDTLRKRRIELEVQVKEFEGRLADADKIEKEREKAMEKEKKKVEKLKGVIDSWREESKESKESAAQHESEAADAKKQLAKAEKQIEKLKSQLETERKKTKSAKSAPPPPNEEPSKSETEPVGPSEEEVEREIAKPPASKSRPKPKPPYRGSKDTPSDSEDKQTKKAGPSGVNRKHGRDDSEAEEAGMSEKAKGKRKARDENDVDQPTDKKGGQKAAAEVEAASAKPRSRGAARAESEISEVAKPKKAKLTSHAEPKAPPPDDNDSVDDDSAPKKKKRKINIFPTAQPTSFPWGQLSQGDGANGLNIPTELSPVKDDDSDVVPQRSVFGKMSSLLSFGSR</sequence>
<organism evidence="2 3">
    <name type="scientific">Piloderma croceum (strain F 1598)</name>
    <dbReference type="NCBI Taxonomy" id="765440"/>
    <lineage>
        <taxon>Eukaryota</taxon>
        <taxon>Fungi</taxon>
        <taxon>Dikarya</taxon>
        <taxon>Basidiomycota</taxon>
        <taxon>Agaricomycotina</taxon>
        <taxon>Agaricomycetes</taxon>
        <taxon>Agaricomycetidae</taxon>
        <taxon>Atheliales</taxon>
        <taxon>Atheliaceae</taxon>
        <taxon>Piloderma</taxon>
    </lineage>
</organism>
<dbReference type="HOGENOM" id="CLU_029096_0_0_1"/>
<evidence type="ECO:0000256" key="1">
    <source>
        <dbReference type="SAM" id="MobiDB-lite"/>
    </source>
</evidence>
<dbReference type="InParanoid" id="A0A0C3G2J3"/>
<evidence type="ECO:0000313" key="2">
    <source>
        <dbReference type="EMBL" id="KIM84841.1"/>
    </source>
</evidence>
<dbReference type="STRING" id="765440.A0A0C3G2J3"/>
<keyword evidence="3" id="KW-1185">Reference proteome</keyword>
<reference evidence="3" key="2">
    <citation type="submission" date="2015-01" db="EMBL/GenBank/DDBJ databases">
        <title>Evolutionary Origins and Diversification of the Mycorrhizal Mutualists.</title>
        <authorList>
            <consortium name="DOE Joint Genome Institute"/>
            <consortium name="Mycorrhizal Genomics Consortium"/>
            <person name="Kohler A."/>
            <person name="Kuo A."/>
            <person name="Nagy L.G."/>
            <person name="Floudas D."/>
            <person name="Copeland A."/>
            <person name="Barry K.W."/>
            <person name="Cichocki N."/>
            <person name="Veneault-Fourrey C."/>
            <person name="LaButti K."/>
            <person name="Lindquist E.A."/>
            <person name="Lipzen A."/>
            <person name="Lundell T."/>
            <person name="Morin E."/>
            <person name="Murat C."/>
            <person name="Riley R."/>
            <person name="Ohm R."/>
            <person name="Sun H."/>
            <person name="Tunlid A."/>
            <person name="Henrissat B."/>
            <person name="Grigoriev I.V."/>
            <person name="Hibbett D.S."/>
            <person name="Martin F."/>
        </authorList>
    </citation>
    <scope>NUCLEOTIDE SEQUENCE [LARGE SCALE GENOMIC DNA]</scope>
    <source>
        <strain evidence="3">F 1598</strain>
    </source>
</reference>
<dbReference type="OrthoDB" id="2681654at2759"/>
<name>A0A0C3G2J3_PILCF</name>
<dbReference type="EMBL" id="KN832986">
    <property type="protein sequence ID" value="KIM84841.1"/>
    <property type="molecule type" value="Genomic_DNA"/>
</dbReference>
<feature type="compositionally biased region" description="Basic and acidic residues" evidence="1">
    <location>
        <begin position="509"/>
        <end position="520"/>
    </location>
</feature>
<evidence type="ECO:0000313" key="3">
    <source>
        <dbReference type="Proteomes" id="UP000054166"/>
    </source>
</evidence>